<gene>
    <name evidence="1" type="ORF">M9H77_04978</name>
</gene>
<accession>A0ACC0CFP7</accession>
<sequence length="177" mass="20570">MTNFFNFSLSKTFFPLHEQSRRITEIFRECFNRDYPVGGMFQMLFRRCEGLLLESSAPRSNEGGFHGLRRQEKYKQISKVAAKNRNEGRDDKGPGPIFFAIVNDICELGDAFAHDALIESFILTEMTMRRQGNLLITVRTDSEKEFCTLKAQKMEEHRQNGAPMPNDIELMYEIAWD</sequence>
<dbReference type="EMBL" id="CM044701">
    <property type="protein sequence ID" value="KAI5683750.1"/>
    <property type="molecule type" value="Genomic_DNA"/>
</dbReference>
<reference evidence="2" key="1">
    <citation type="journal article" date="2023" name="Nat. Plants">
        <title>Single-cell RNA sequencing provides a high-resolution roadmap for understanding the multicellular compartmentation of specialized metabolism.</title>
        <authorList>
            <person name="Sun S."/>
            <person name="Shen X."/>
            <person name="Li Y."/>
            <person name="Li Y."/>
            <person name="Wang S."/>
            <person name="Li R."/>
            <person name="Zhang H."/>
            <person name="Shen G."/>
            <person name="Guo B."/>
            <person name="Wei J."/>
            <person name="Xu J."/>
            <person name="St-Pierre B."/>
            <person name="Chen S."/>
            <person name="Sun C."/>
        </authorList>
    </citation>
    <scope>NUCLEOTIDE SEQUENCE [LARGE SCALE GENOMIC DNA]</scope>
</reference>
<keyword evidence="2" id="KW-1185">Reference proteome</keyword>
<protein>
    <submittedName>
        <fullName evidence="1">Uncharacterized protein</fullName>
    </submittedName>
</protein>
<evidence type="ECO:0000313" key="2">
    <source>
        <dbReference type="Proteomes" id="UP001060085"/>
    </source>
</evidence>
<evidence type="ECO:0000313" key="1">
    <source>
        <dbReference type="EMBL" id="KAI5683750.1"/>
    </source>
</evidence>
<proteinExistence type="predicted"/>
<organism evidence="1 2">
    <name type="scientific">Catharanthus roseus</name>
    <name type="common">Madagascar periwinkle</name>
    <name type="synonym">Vinca rosea</name>
    <dbReference type="NCBI Taxonomy" id="4058"/>
    <lineage>
        <taxon>Eukaryota</taxon>
        <taxon>Viridiplantae</taxon>
        <taxon>Streptophyta</taxon>
        <taxon>Embryophyta</taxon>
        <taxon>Tracheophyta</taxon>
        <taxon>Spermatophyta</taxon>
        <taxon>Magnoliopsida</taxon>
        <taxon>eudicotyledons</taxon>
        <taxon>Gunneridae</taxon>
        <taxon>Pentapetalae</taxon>
        <taxon>asterids</taxon>
        <taxon>lamiids</taxon>
        <taxon>Gentianales</taxon>
        <taxon>Apocynaceae</taxon>
        <taxon>Rauvolfioideae</taxon>
        <taxon>Vinceae</taxon>
        <taxon>Catharanthinae</taxon>
        <taxon>Catharanthus</taxon>
    </lineage>
</organism>
<comment type="caution">
    <text evidence="1">The sequence shown here is derived from an EMBL/GenBank/DDBJ whole genome shotgun (WGS) entry which is preliminary data.</text>
</comment>
<dbReference type="Proteomes" id="UP001060085">
    <property type="component" value="Linkage Group LG01"/>
</dbReference>
<name>A0ACC0CFP7_CATRO</name>